<sequence>MDKYPPKTEKLNTHITSTCSQSIAPDLLPFLTHLINTSLSTGCFPNSLEEARVNPLLKKATLNPSEDLGVSGSALSLLSSYLNDHAYRKAAQVRVQALVASVSEH</sequence>
<keyword evidence="2" id="KW-1185">Reference proteome</keyword>
<dbReference type="AlphaFoldDB" id="A0A9N7Y564"/>
<proteinExistence type="predicted"/>
<evidence type="ECO:0000313" key="2">
    <source>
        <dbReference type="Proteomes" id="UP001153269"/>
    </source>
</evidence>
<accession>A0A9N7Y564</accession>
<gene>
    <name evidence="1" type="ORF">PLEPLA_LOCUS6641</name>
</gene>
<evidence type="ECO:0000313" key="1">
    <source>
        <dbReference type="EMBL" id="CAB1418815.1"/>
    </source>
</evidence>
<dbReference type="Proteomes" id="UP001153269">
    <property type="component" value="Unassembled WGS sequence"/>
</dbReference>
<dbReference type="EMBL" id="CADEAL010000341">
    <property type="protein sequence ID" value="CAB1418815.1"/>
    <property type="molecule type" value="Genomic_DNA"/>
</dbReference>
<protein>
    <submittedName>
        <fullName evidence="1">Uncharacterized protein</fullName>
    </submittedName>
</protein>
<reference evidence="1" key="1">
    <citation type="submission" date="2020-03" db="EMBL/GenBank/DDBJ databases">
        <authorList>
            <person name="Weist P."/>
        </authorList>
    </citation>
    <scope>NUCLEOTIDE SEQUENCE</scope>
</reference>
<name>A0A9N7Y564_PLEPL</name>
<organism evidence="1 2">
    <name type="scientific">Pleuronectes platessa</name>
    <name type="common">European plaice</name>
    <dbReference type="NCBI Taxonomy" id="8262"/>
    <lineage>
        <taxon>Eukaryota</taxon>
        <taxon>Metazoa</taxon>
        <taxon>Chordata</taxon>
        <taxon>Craniata</taxon>
        <taxon>Vertebrata</taxon>
        <taxon>Euteleostomi</taxon>
        <taxon>Actinopterygii</taxon>
        <taxon>Neopterygii</taxon>
        <taxon>Teleostei</taxon>
        <taxon>Neoteleostei</taxon>
        <taxon>Acanthomorphata</taxon>
        <taxon>Carangaria</taxon>
        <taxon>Pleuronectiformes</taxon>
        <taxon>Pleuronectoidei</taxon>
        <taxon>Pleuronectidae</taxon>
        <taxon>Pleuronectes</taxon>
    </lineage>
</organism>
<comment type="caution">
    <text evidence="1">The sequence shown here is derived from an EMBL/GenBank/DDBJ whole genome shotgun (WGS) entry which is preliminary data.</text>
</comment>